<accession>A0A8J2YCJ7</accession>
<name>A0A8J2YCJ7_9BACL</name>
<dbReference type="Proteomes" id="UP000625210">
    <property type="component" value="Unassembled WGS sequence"/>
</dbReference>
<evidence type="ECO:0000313" key="1">
    <source>
        <dbReference type="EMBL" id="GGE08696.1"/>
    </source>
</evidence>
<keyword evidence="2" id="KW-1185">Reference proteome</keyword>
<dbReference type="EMBL" id="BMHQ01000002">
    <property type="protein sequence ID" value="GGE08696.1"/>
    <property type="molecule type" value="Genomic_DNA"/>
</dbReference>
<proteinExistence type="predicted"/>
<comment type="caution">
    <text evidence="1">The sequence shown here is derived from an EMBL/GenBank/DDBJ whole genome shotgun (WGS) entry which is preliminary data.</text>
</comment>
<reference evidence="1" key="1">
    <citation type="journal article" date="2014" name="Int. J. Syst. Evol. Microbiol.">
        <title>Complete genome sequence of Corynebacterium casei LMG S-19264T (=DSM 44701T), isolated from a smear-ripened cheese.</title>
        <authorList>
            <consortium name="US DOE Joint Genome Institute (JGI-PGF)"/>
            <person name="Walter F."/>
            <person name="Albersmeier A."/>
            <person name="Kalinowski J."/>
            <person name="Ruckert C."/>
        </authorList>
    </citation>
    <scope>NUCLEOTIDE SEQUENCE</scope>
    <source>
        <strain evidence="1">CGMCC 1.15179</strain>
    </source>
</reference>
<organism evidence="1 2">
    <name type="scientific">Marinithermofilum abyssi</name>
    <dbReference type="NCBI Taxonomy" id="1571185"/>
    <lineage>
        <taxon>Bacteria</taxon>
        <taxon>Bacillati</taxon>
        <taxon>Bacillota</taxon>
        <taxon>Bacilli</taxon>
        <taxon>Bacillales</taxon>
        <taxon>Thermoactinomycetaceae</taxon>
        <taxon>Marinithermofilum</taxon>
    </lineage>
</organism>
<gene>
    <name evidence="1" type="ORF">GCM10011571_07510</name>
</gene>
<reference evidence="1" key="2">
    <citation type="submission" date="2020-09" db="EMBL/GenBank/DDBJ databases">
        <authorList>
            <person name="Sun Q."/>
            <person name="Zhou Y."/>
        </authorList>
    </citation>
    <scope>NUCLEOTIDE SEQUENCE</scope>
    <source>
        <strain evidence="1">CGMCC 1.15179</strain>
    </source>
</reference>
<protein>
    <submittedName>
        <fullName evidence="1">Uncharacterized protein</fullName>
    </submittedName>
</protein>
<evidence type="ECO:0000313" key="2">
    <source>
        <dbReference type="Proteomes" id="UP000625210"/>
    </source>
</evidence>
<sequence length="58" mass="6691">MYEAAVRYPFGEVRSSTGFVSRGDKKNRPFRRKYDTLMFGDLRIASQSVANPPLLKQH</sequence>
<dbReference type="AlphaFoldDB" id="A0A8J2YCJ7"/>